<evidence type="ECO:0000256" key="2">
    <source>
        <dbReference type="ARBA" id="ARBA00005695"/>
    </source>
</evidence>
<gene>
    <name evidence="8" type="ORF">I568_01306</name>
</gene>
<evidence type="ECO:0000259" key="7">
    <source>
        <dbReference type="Pfam" id="PF00496"/>
    </source>
</evidence>
<organism evidence="8 9">
    <name type="scientific">Enterococcus columbae DSM 7374 = ATCC 51263</name>
    <dbReference type="NCBI Taxonomy" id="1121865"/>
    <lineage>
        <taxon>Bacteria</taxon>
        <taxon>Bacillati</taxon>
        <taxon>Bacillota</taxon>
        <taxon>Bacilli</taxon>
        <taxon>Lactobacillales</taxon>
        <taxon>Enterococcaceae</taxon>
        <taxon>Enterococcus</taxon>
    </lineage>
</organism>
<dbReference type="Gene3D" id="3.90.76.10">
    <property type="entry name" value="Dipeptide-binding Protein, Domain 1"/>
    <property type="match status" value="1"/>
</dbReference>
<feature type="chain" id="PRO_5038849599" evidence="6">
    <location>
        <begin position="20"/>
        <end position="555"/>
    </location>
</feature>
<dbReference type="FunFam" id="3.90.76.10:FF:000001">
    <property type="entry name" value="Oligopeptide ABC transporter substrate-binding protein"/>
    <property type="match status" value="1"/>
</dbReference>
<dbReference type="STRING" id="1121865.OMW_01663"/>
<proteinExistence type="inferred from homology"/>
<evidence type="ECO:0000313" key="9">
    <source>
        <dbReference type="Proteomes" id="UP000014113"/>
    </source>
</evidence>
<evidence type="ECO:0000256" key="3">
    <source>
        <dbReference type="ARBA" id="ARBA00022448"/>
    </source>
</evidence>
<dbReference type="PROSITE" id="PS51257">
    <property type="entry name" value="PROKAR_LIPOPROTEIN"/>
    <property type="match status" value="1"/>
</dbReference>
<accession>S0K4A3</accession>
<dbReference type="PATRIC" id="fig|1121865.3.peg.1607"/>
<dbReference type="Gene3D" id="3.40.190.10">
    <property type="entry name" value="Periplasmic binding protein-like II"/>
    <property type="match status" value="1"/>
</dbReference>
<dbReference type="InterPro" id="IPR030678">
    <property type="entry name" value="Peptide/Ni-bd"/>
</dbReference>
<dbReference type="GO" id="GO:0030288">
    <property type="term" value="C:outer membrane-bounded periplasmic space"/>
    <property type="evidence" value="ECO:0007669"/>
    <property type="project" value="UniProtKB-ARBA"/>
</dbReference>
<dbReference type="CDD" id="cd08504">
    <property type="entry name" value="PBP2_OppA"/>
    <property type="match status" value="1"/>
</dbReference>
<evidence type="ECO:0000313" key="8">
    <source>
        <dbReference type="EMBL" id="EOW83859.1"/>
    </source>
</evidence>
<dbReference type="GO" id="GO:0015833">
    <property type="term" value="P:peptide transport"/>
    <property type="evidence" value="ECO:0007669"/>
    <property type="project" value="UniProtKB-KW"/>
</dbReference>
<dbReference type="GO" id="GO:1904680">
    <property type="term" value="F:peptide transmembrane transporter activity"/>
    <property type="evidence" value="ECO:0007669"/>
    <property type="project" value="TreeGrafter"/>
</dbReference>
<dbReference type="InterPro" id="IPR000914">
    <property type="entry name" value="SBP_5_dom"/>
</dbReference>
<dbReference type="AlphaFoldDB" id="S0K4A3"/>
<dbReference type="EMBL" id="ASWJ01000006">
    <property type="protein sequence ID" value="EOW83859.1"/>
    <property type="molecule type" value="Genomic_DNA"/>
</dbReference>
<evidence type="ECO:0000256" key="4">
    <source>
        <dbReference type="ARBA" id="ARBA00022729"/>
    </source>
</evidence>
<name>S0K4A3_9ENTE</name>
<dbReference type="FunFam" id="3.10.105.10:FF:000001">
    <property type="entry name" value="Oligopeptide ABC transporter, oligopeptide-binding protein"/>
    <property type="match status" value="1"/>
</dbReference>
<dbReference type="eggNOG" id="COG4166">
    <property type="taxonomic scope" value="Bacteria"/>
</dbReference>
<dbReference type="GO" id="GO:0043190">
    <property type="term" value="C:ATP-binding cassette (ABC) transporter complex"/>
    <property type="evidence" value="ECO:0007669"/>
    <property type="project" value="InterPro"/>
</dbReference>
<evidence type="ECO:0000256" key="6">
    <source>
        <dbReference type="SAM" id="SignalP"/>
    </source>
</evidence>
<reference evidence="8 9" key="1">
    <citation type="submission" date="2013-03" db="EMBL/GenBank/DDBJ databases">
        <title>The Genome Sequence of Enterococcus columbae ATCC_51263 (PacBio/Illumina hybrid assembly).</title>
        <authorList>
            <consortium name="The Broad Institute Genomics Platform"/>
            <consortium name="The Broad Institute Genome Sequencing Center for Infectious Disease"/>
            <person name="Earl A."/>
            <person name="Russ C."/>
            <person name="Gilmore M."/>
            <person name="Surin D."/>
            <person name="Walker B."/>
            <person name="Young S."/>
            <person name="Zeng Q."/>
            <person name="Gargeya S."/>
            <person name="Fitzgerald M."/>
            <person name="Haas B."/>
            <person name="Abouelleil A."/>
            <person name="Allen A.W."/>
            <person name="Alvarado L."/>
            <person name="Arachchi H.M."/>
            <person name="Berlin A.M."/>
            <person name="Chapman S.B."/>
            <person name="Gainer-Dewar J."/>
            <person name="Goldberg J."/>
            <person name="Griggs A."/>
            <person name="Gujja S."/>
            <person name="Hansen M."/>
            <person name="Howarth C."/>
            <person name="Imamovic A."/>
            <person name="Ireland A."/>
            <person name="Larimer J."/>
            <person name="McCowan C."/>
            <person name="Murphy C."/>
            <person name="Pearson M."/>
            <person name="Poon T.W."/>
            <person name="Priest M."/>
            <person name="Roberts A."/>
            <person name="Saif S."/>
            <person name="Shea T."/>
            <person name="Sisk P."/>
            <person name="Sykes S."/>
            <person name="Wortman J."/>
            <person name="Nusbaum C."/>
            <person name="Birren B."/>
        </authorList>
    </citation>
    <scope>NUCLEOTIDE SEQUENCE [LARGE SCALE GENOMIC DNA]</scope>
    <source>
        <strain evidence="8 9">ATCC 51263</strain>
    </source>
</reference>
<evidence type="ECO:0000256" key="1">
    <source>
        <dbReference type="ARBA" id="ARBA00004196"/>
    </source>
</evidence>
<keyword evidence="5" id="KW-0653">Protein transport</keyword>
<dbReference type="Proteomes" id="UP000014113">
    <property type="component" value="Unassembled WGS sequence"/>
</dbReference>
<keyword evidence="3" id="KW-0813">Transport</keyword>
<protein>
    <submittedName>
        <fullName evidence="8">Oligopeptide ABC transporter, binding protein</fullName>
    </submittedName>
</protein>
<feature type="domain" description="Solute-binding protein family 5" evidence="7">
    <location>
        <begin position="85"/>
        <end position="471"/>
    </location>
</feature>
<comment type="similarity">
    <text evidence="2">Belongs to the bacterial solute-binding protein 5 family.</text>
</comment>
<evidence type="ECO:0000256" key="5">
    <source>
        <dbReference type="ARBA" id="ARBA00022856"/>
    </source>
</evidence>
<dbReference type="Pfam" id="PF00496">
    <property type="entry name" value="SBP_bac_5"/>
    <property type="match status" value="1"/>
</dbReference>
<dbReference type="InterPro" id="IPR039424">
    <property type="entry name" value="SBP_5"/>
</dbReference>
<dbReference type="SUPFAM" id="SSF53850">
    <property type="entry name" value="Periplasmic binding protein-like II"/>
    <property type="match status" value="1"/>
</dbReference>
<dbReference type="PANTHER" id="PTHR30290">
    <property type="entry name" value="PERIPLASMIC BINDING COMPONENT OF ABC TRANSPORTER"/>
    <property type="match status" value="1"/>
</dbReference>
<dbReference type="PANTHER" id="PTHR30290:SF10">
    <property type="entry name" value="PERIPLASMIC OLIGOPEPTIDE-BINDING PROTEIN-RELATED"/>
    <property type="match status" value="1"/>
</dbReference>
<keyword evidence="9" id="KW-1185">Reference proteome</keyword>
<keyword evidence="5" id="KW-0571">Peptide transport</keyword>
<comment type="caution">
    <text evidence="8">The sequence shown here is derived from an EMBL/GenBank/DDBJ whole genome shotgun (WGS) entry which is preliminary data.</text>
</comment>
<dbReference type="Gene3D" id="3.10.105.10">
    <property type="entry name" value="Dipeptide-binding Protein, Domain 3"/>
    <property type="match status" value="1"/>
</dbReference>
<comment type="subcellular location">
    <subcellularLocation>
        <location evidence="1">Cell envelope</location>
    </subcellularLocation>
</comment>
<sequence length="555" mass="61460">MMNKKWAIATLAVCGLVLAGCSTGGSSSEKSDSAKKETAAKEQVFNMVEAAEMPSADISLATDEVSFSALNNVYEGLYRLDKDNKPVPAGASEEAKVSEDGLTYTFKLRKDAKWSNGDPVTAKDYVYSWQRTVDPKTASEYSYLFEPIANAADITAGKKAASELGVKAVDDYTLEVKLDKVTPYFEQMLALPTFFPQNQKVVEQYGADYATKSDKSVYNGPFTLVDFDGPGTDTDWGYKKNDTYWDAKNVKLDKINVNVIKDSSTALNLFKDDQADLITLSGELAQQMANDEAFITIPEASTFYLEFNQGKANSPYKNENLRKAISYAINRDALAKQILANGSIGTTNLVPEKFVYNPDTKKDLTKEAKSSVKYDKKKAKEYWEKAKSELGVDSLNIDILSSDSDVAKKMLEYLQSALQENLPGVKVSVSPVPFSVRLDRSNKGDFDIVMSGWGADYADASSFLDLFTIGNSYNRGQWNNEEYTKLVKAAGTTDANDPQKRYEDFVKAEKIIMDEQGVVPIYQKAVAYLRNPKVKDIVNHPAGAKYDFKDAYIAK</sequence>
<dbReference type="PIRSF" id="PIRSF002741">
    <property type="entry name" value="MppA"/>
    <property type="match status" value="1"/>
</dbReference>
<keyword evidence="4 6" id="KW-0732">Signal</keyword>
<feature type="signal peptide" evidence="6">
    <location>
        <begin position="1"/>
        <end position="19"/>
    </location>
</feature>